<dbReference type="Gene3D" id="2.130.10.10">
    <property type="entry name" value="YVTN repeat-like/Quinoprotein amine dehydrogenase"/>
    <property type="match status" value="1"/>
</dbReference>
<dbReference type="Proteomes" id="UP001621706">
    <property type="component" value="Unassembled WGS sequence"/>
</dbReference>
<dbReference type="SUPFAM" id="SSF50998">
    <property type="entry name" value="Quinoprotein alcohol dehydrogenase-like"/>
    <property type="match status" value="1"/>
</dbReference>
<dbReference type="RefSeq" id="WP_405334534.1">
    <property type="nucleotide sequence ID" value="NZ_JAZGZP010000034.1"/>
</dbReference>
<reference evidence="1 2" key="1">
    <citation type="submission" date="2024-02" db="EMBL/GenBank/DDBJ databases">
        <title>Comparative Genomic Analysis of Flavobacterium Species Causing Columnaris Disease of Freshwater Fish in Thailand: Insights into Virulence and Resistance Mechanisms.</title>
        <authorList>
            <person name="Nguyen D."/>
            <person name="Chokmangmeepisarn P."/>
            <person name="Khianchaikhan K."/>
            <person name="Morishita M."/>
            <person name="Bunnoy A."/>
            <person name="Rodkhum C."/>
        </authorList>
    </citation>
    <scope>NUCLEOTIDE SEQUENCE [LARGE SCALE GENOMIC DNA]</scope>
    <source>
        <strain evidence="1 2">CNRT2201</strain>
    </source>
</reference>
<keyword evidence="2" id="KW-1185">Reference proteome</keyword>
<name>A0ABW8PCH8_9FLAO</name>
<proteinExistence type="predicted"/>
<evidence type="ECO:0000313" key="2">
    <source>
        <dbReference type="Proteomes" id="UP001621706"/>
    </source>
</evidence>
<accession>A0ABW8PCH8</accession>
<evidence type="ECO:0000313" key="1">
    <source>
        <dbReference type="EMBL" id="MFK7002143.1"/>
    </source>
</evidence>
<comment type="caution">
    <text evidence="1">The sequence shown here is derived from an EMBL/GenBank/DDBJ whole genome shotgun (WGS) entry which is preliminary data.</text>
</comment>
<dbReference type="InterPro" id="IPR011047">
    <property type="entry name" value="Quinoprotein_ADH-like_sf"/>
</dbReference>
<dbReference type="InterPro" id="IPR015943">
    <property type="entry name" value="WD40/YVTN_repeat-like_dom_sf"/>
</dbReference>
<protein>
    <submittedName>
        <fullName evidence="1">Uncharacterized protein</fullName>
    </submittedName>
</protein>
<gene>
    <name evidence="1" type="ORF">V3I07_14760</name>
</gene>
<organism evidence="1 2">
    <name type="scientific">Flavobacterium oreochromis</name>
    <dbReference type="NCBI Taxonomy" id="2906078"/>
    <lineage>
        <taxon>Bacteria</taxon>
        <taxon>Pseudomonadati</taxon>
        <taxon>Bacteroidota</taxon>
        <taxon>Flavobacteriia</taxon>
        <taxon>Flavobacteriales</taxon>
        <taxon>Flavobacteriaceae</taxon>
        <taxon>Flavobacterium</taxon>
    </lineage>
</organism>
<dbReference type="EMBL" id="JAZGZP010000034">
    <property type="protein sequence ID" value="MFK7002143.1"/>
    <property type="molecule type" value="Genomic_DNA"/>
</dbReference>
<sequence length="330" mass="38855">MISIVKIIEKVKYFFDFNKEFYYQNTIGELFSENVILNNNVIDFKISNNFIFCQKKELIEVINFTGNCLTQFTGNYFLTKSFNDSSYFYILKEDLDKDSYYKFNAKLEVKEVDWNDNFIKEIFNTFYISIVQNKFSCNELNSGKSIWQQSFSDLLPSQETEEISISQEIIEISNIIYFTLNTNNQNICFGLDAQTGKVVKQFPNILGDLIQENEFIYFLHYNNITRLNTTNDTIEKWDIQDLLDKEDIGYLYFPRWAVLDGQIYFSQTKGSDIHSGKIGARFGVLDFNKRELIFKDQLDPKYGTIGSIKVSKERLYLHTQDSTLHVFEKE</sequence>